<reference evidence="1" key="1">
    <citation type="submission" date="2014-09" db="EMBL/GenBank/DDBJ databases">
        <authorList>
            <person name="Magalhaes I.L.F."/>
            <person name="Oliveira U."/>
            <person name="Santos F.R."/>
            <person name="Vidigal T.H.D.A."/>
            <person name="Brescovit A.D."/>
            <person name="Santos A.J."/>
        </authorList>
    </citation>
    <scope>NUCLEOTIDE SEQUENCE</scope>
    <source>
        <tissue evidence="1">Shoot tissue taken approximately 20 cm above the soil surface</tissue>
    </source>
</reference>
<dbReference type="EMBL" id="GBRH01271442">
    <property type="protein sequence ID" value="JAD26453.1"/>
    <property type="molecule type" value="Transcribed_RNA"/>
</dbReference>
<name>A0A0A8YLJ4_ARUDO</name>
<organism evidence="1">
    <name type="scientific">Arundo donax</name>
    <name type="common">Giant reed</name>
    <name type="synonym">Donax arundinaceus</name>
    <dbReference type="NCBI Taxonomy" id="35708"/>
    <lineage>
        <taxon>Eukaryota</taxon>
        <taxon>Viridiplantae</taxon>
        <taxon>Streptophyta</taxon>
        <taxon>Embryophyta</taxon>
        <taxon>Tracheophyta</taxon>
        <taxon>Spermatophyta</taxon>
        <taxon>Magnoliopsida</taxon>
        <taxon>Liliopsida</taxon>
        <taxon>Poales</taxon>
        <taxon>Poaceae</taxon>
        <taxon>PACMAD clade</taxon>
        <taxon>Arundinoideae</taxon>
        <taxon>Arundineae</taxon>
        <taxon>Arundo</taxon>
    </lineage>
</organism>
<protein>
    <submittedName>
        <fullName evidence="1">Uncharacterized protein</fullName>
    </submittedName>
</protein>
<dbReference type="AlphaFoldDB" id="A0A0A8YLJ4"/>
<accession>A0A0A8YLJ4</accession>
<proteinExistence type="predicted"/>
<sequence length="46" mass="5347">MAQHTLEQIEVGSCCCYVFKDVQHGSLHSWANDEIMRSEAFNFRNN</sequence>
<reference evidence="1" key="2">
    <citation type="journal article" date="2015" name="Data Brief">
        <title>Shoot transcriptome of the giant reed, Arundo donax.</title>
        <authorList>
            <person name="Barrero R.A."/>
            <person name="Guerrero F.D."/>
            <person name="Moolhuijzen P."/>
            <person name="Goolsby J.A."/>
            <person name="Tidwell J."/>
            <person name="Bellgard S.E."/>
            <person name="Bellgard M.I."/>
        </authorList>
    </citation>
    <scope>NUCLEOTIDE SEQUENCE</scope>
    <source>
        <tissue evidence="1">Shoot tissue taken approximately 20 cm above the soil surface</tissue>
    </source>
</reference>
<evidence type="ECO:0000313" key="1">
    <source>
        <dbReference type="EMBL" id="JAD26453.1"/>
    </source>
</evidence>